<dbReference type="EMBL" id="JAOPGA020001330">
    <property type="protein sequence ID" value="KAL0487296.1"/>
    <property type="molecule type" value="Genomic_DNA"/>
</dbReference>
<name>A0AAW2ZF13_9EUKA</name>
<gene>
    <name evidence="1" type="ORF">AKO1_012210</name>
</gene>
<proteinExistence type="predicted"/>
<dbReference type="AlphaFoldDB" id="A0AAW2ZF13"/>
<sequence length="100" mass="11380">MAWIYDGSDDELRRACSTLDMNRGMPVGRPARNVRNENVDLGRILDEDLLLHLHNAIATRFNIVTDEPPMCQLTLTKRYNKAGGPSIQNRVVGYHTDKEK</sequence>
<evidence type="ECO:0000313" key="2">
    <source>
        <dbReference type="Proteomes" id="UP001431209"/>
    </source>
</evidence>
<evidence type="ECO:0000313" key="1">
    <source>
        <dbReference type="EMBL" id="KAL0487296.1"/>
    </source>
</evidence>
<keyword evidence="2" id="KW-1185">Reference proteome</keyword>
<protein>
    <submittedName>
        <fullName evidence="1">Uncharacterized protein</fullName>
    </submittedName>
</protein>
<organism evidence="1 2">
    <name type="scientific">Acrasis kona</name>
    <dbReference type="NCBI Taxonomy" id="1008807"/>
    <lineage>
        <taxon>Eukaryota</taxon>
        <taxon>Discoba</taxon>
        <taxon>Heterolobosea</taxon>
        <taxon>Tetramitia</taxon>
        <taxon>Eutetramitia</taxon>
        <taxon>Acrasidae</taxon>
        <taxon>Acrasis</taxon>
    </lineage>
</organism>
<reference evidence="1 2" key="1">
    <citation type="submission" date="2024-03" db="EMBL/GenBank/DDBJ databases">
        <title>The Acrasis kona genome and developmental transcriptomes reveal deep origins of eukaryotic multicellular pathways.</title>
        <authorList>
            <person name="Sheikh S."/>
            <person name="Fu C.-J."/>
            <person name="Brown M.W."/>
            <person name="Baldauf S.L."/>
        </authorList>
    </citation>
    <scope>NUCLEOTIDE SEQUENCE [LARGE SCALE GENOMIC DNA]</scope>
    <source>
        <strain evidence="1 2">ATCC MYA-3509</strain>
    </source>
</reference>
<accession>A0AAW2ZF13</accession>
<dbReference type="Proteomes" id="UP001431209">
    <property type="component" value="Unassembled WGS sequence"/>
</dbReference>
<comment type="caution">
    <text evidence="1">The sequence shown here is derived from an EMBL/GenBank/DDBJ whole genome shotgun (WGS) entry which is preliminary data.</text>
</comment>